<dbReference type="InterPro" id="IPR021067">
    <property type="entry name" value="Glycosyltransferase"/>
</dbReference>
<sequence>MQQRNIKTRKSSLSPPRKARGQSTRKPKKLVKKSKASDDKTVKTILTLIVVLAFIYLLKSPKVSPALKKELSAKEQLAKQIGGSIRANAMNRFKTMKNDIKGKIEQGKQKIDGISAPHLNPPVPYLPIFSKIPNSEALIQDVLNGKPTIAGITALLQKYLDDFHNDNMRLSENRASPADILDSFYTIAKRHLKPFDEAYRNKPIFPIREDDSIFLSLASYREHLLKDTLVYAFENAKHPEKLFIGAVVQNCFGKVLPDGTIDPSGKPCKTGMEVIGKNAQGRDMTKISDAPVDKNGIEDFCTDEKYKHFCENGQVRVVYVHETESLGPAMARYHASKLWGGETFFMQCDSHLQFAVEWDEKYRNEAKIAKSYPKVILSSYPPGFNPGNGNNVRETPGARLCFCETKVEDPNPIVRINTGRGYSGDEPLPTQIPFIAAGFFFARAEFLVDVPFDPYIPWCFMGEEIALSMRSWTHGWNIYAPRKNLIAHQYRPGRMGLPKFWETVTRLYGQPAMNSRLQGNVIKRIKYMTGYPDSRLEQIKQQKIEYVLQDIEFYGLGKERTRDEYMKFAGLVVDEPNAALDCKHIDWCNQGTMT</sequence>
<evidence type="ECO:0000256" key="1">
    <source>
        <dbReference type="SAM" id="MobiDB-lite"/>
    </source>
</evidence>
<keyword evidence="2" id="KW-0472">Membrane</keyword>
<dbReference type="AlphaFoldDB" id="A0AAD3DC12"/>
<name>A0AAD3DC12_9STRA</name>
<dbReference type="InterPro" id="IPR029044">
    <property type="entry name" value="Nucleotide-diphossugar_trans"/>
</dbReference>
<dbReference type="Proteomes" id="UP001054902">
    <property type="component" value="Unassembled WGS sequence"/>
</dbReference>
<feature type="compositionally biased region" description="Basic residues" evidence="1">
    <location>
        <begin position="17"/>
        <end position="34"/>
    </location>
</feature>
<evidence type="ECO:0000313" key="3">
    <source>
        <dbReference type="EMBL" id="GFH59864.1"/>
    </source>
</evidence>
<feature type="transmembrane region" description="Helical" evidence="2">
    <location>
        <begin position="41"/>
        <end position="58"/>
    </location>
</feature>
<accession>A0AAD3DC12</accession>
<dbReference type="EMBL" id="BLLK01000069">
    <property type="protein sequence ID" value="GFH59864.1"/>
    <property type="molecule type" value="Genomic_DNA"/>
</dbReference>
<comment type="caution">
    <text evidence="3">The sequence shown here is derived from an EMBL/GenBank/DDBJ whole genome shotgun (WGS) entry which is preliminary data.</text>
</comment>
<dbReference type="Pfam" id="PF11397">
    <property type="entry name" value="GlcNAc"/>
    <property type="match status" value="1"/>
</dbReference>
<dbReference type="PANTHER" id="PTHR34496">
    <property type="entry name" value="GLCNAC TRANSFERASE-RELATED"/>
    <property type="match status" value="1"/>
</dbReference>
<reference evidence="3 4" key="1">
    <citation type="journal article" date="2021" name="Sci. Rep.">
        <title>The genome of the diatom Chaetoceros tenuissimus carries an ancient integrated fragment of an extant virus.</title>
        <authorList>
            <person name="Hongo Y."/>
            <person name="Kimura K."/>
            <person name="Takaki Y."/>
            <person name="Yoshida Y."/>
            <person name="Baba S."/>
            <person name="Kobayashi G."/>
            <person name="Nagasaki K."/>
            <person name="Hano T."/>
            <person name="Tomaru Y."/>
        </authorList>
    </citation>
    <scope>NUCLEOTIDE SEQUENCE [LARGE SCALE GENOMIC DNA]</scope>
    <source>
        <strain evidence="3 4">NIES-3715</strain>
    </source>
</reference>
<proteinExistence type="predicted"/>
<feature type="region of interest" description="Disordered" evidence="1">
    <location>
        <begin position="1"/>
        <end position="36"/>
    </location>
</feature>
<keyword evidence="4" id="KW-1185">Reference proteome</keyword>
<gene>
    <name evidence="3" type="ORF">CTEN210_16340</name>
</gene>
<organism evidence="3 4">
    <name type="scientific">Chaetoceros tenuissimus</name>
    <dbReference type="NCBI Taxonomy" id="426638"/>
    <lineage>
        <taxon>Eukaryota</taxon>
        <taxon>Sar</taxon>
        <taxon>Stramenopiles</taxon>
        <taxon>Ochrophyta</taxon>
        <taxon>Bacillariophyta</taxon>
        <taxon>Coscinodiscophyceae</taxon>
        <taxon>Chaetocerotophycidae</taxon>
        <taxon>Chaetocerotales</taxon>
        <taxon>Chaetocerotaceae</taxon>
        <taxon>Chaetoceros</taxon>
    </lineage>
</organism>
<dbReference type="SUPFAM" id="SSF53448">
    <property type="entry name" value="Nucleotide-diphospho-sugar transferases"/>
    <property type="match status" value="1"/>
</dbReference>
<keyword evidence="2" id="KW-1133">Transmembrane helix</keyword>
<dbReference type="PANTHER" id="PTHR34496:SF10">
    <property type="entry name" value="GLCNAC TRANSFERASE"/>
    <property type="match status" value="1"/>
</dbReference>
<keyword evidence="2" id="KW-0812">Transmembrane</keyword>
<protein>
    <submittedName>
        <fullName evidence="3">Uncharacterized protein</fullName>
    </submittedName>
</protein>
<feature type="compositionally biased region" description="Basic residues" evidence="1">
    <location>
        <begin position="1"/>
        <end position="10"/>
    </location>
</feature>
<evidence type="ECO:0000313" key="4">
    <source>
        <dbReference type="Proteomes" id="UP001054902"/>
    </source>
</evidence>
<dbReference type="Gene3D" id="3.90.550.10">
    <property type="entry name" value="Spore Coat Polysaccharide Biosynthesis Protein SpsA, Chain A"/>
    <property type="match status" value="1"/>
</dbReference>
<evidence type="ECO:0000256" key="2">
    <source>
        <dbReference type="SAM" id="Phobius"/>
    </source>
</evidence>